<feature type="domain" description="Meso-diaminopimelate D-dehydrogenase C-terminal" evidence="14">
    <location>
        <begin position="120"/>
        <end position="273"/>
    </location>
</feature>
<feature type="binding site" evidence="13">
    <location>
        <begin position="10"/>
        <end position="13"/>
    </location>
    <ligand>
        <name>NADP(+)</name>
        <dbReference type="ChEBI" id="CHEBI:58349"/>
    </ligand>
</feature>
<keyword evidence="10 12" id="KW-0457">Lysine biosynthesis</keyword>
<dbReference type="PIRSF" id="PIRSF025648">
    <property type="entry name" value="DDH"/>
    <property type="match status" value="1"/>
</dbReference>
<gene>
    <name evidence="15" type="ORF">L0M99_08365</name>
</gene>
<evidence type="ECO:0000256" key="12">
    <source>
        <dbReference type="PIRNR" id="PIRNR025648"/>
    </source>
</evidence>
<evidence type="ECO:0000256" key="4">
    <source>
        <dbReference type="ARBA" id="ARBA00012080"/>
    </source>
</evidence>
<evidence type="ECO:0000256" key="3">
    <source>
        <dbReference type="ARBA" id="ARBA00011738"/>
    </source>
</evidence>
<sequence>MTIKVAINGYGNLGRAVERAVNTAEDMQAVAVFTRRDPKDLETAGTPVYSVSQMADFSGEVDVCICCGGSATDLRTQGPAAVKYFNTVDSFDTHADIPAYFADMDAAAKEAGHSALISTGWDPGLFSIARTLTEAVLPAGYTQTFWGRGVSQGHSDAIRRIEGVEGAVQYTVPNQAAIKAVESGENPQLSTADKHSRLCYVVAAEGADKERITREIKEMPKYFSDYETTVNFISAQELARDHAGMPHGGQVLRLGHTQEGVKHLVRFQLQLDSNPDFTGSMVAASARALVRLHQHGHRGAASVLDLPPAWYSPSSPEGLRAQLL</sequence>
<keyword evidence="13" id="KW-0547">Nucleotide-binding</keyword>
<comment type="subunit">
    <text evidence="3 12">Homodimer.</text>
</comment>
<dbReference type="SUPFAM" id="SSF55347">
    <property type="entry name" value="Glyceraldehyde-3-phosphate dehydrogenase-like, C-terminal domain"/>
    <property type="match status" value="1"/>
</dbReference>
<dbReference type="GO" id="GO:0000166">
    <property type="term" value="F:nucleotide binding"/>
    <property type="evidence" value="ECO:0007669"/>
    <property type="project" value="UniProtKB-KW"/>
</dbReference>
<feature type="binding site" evidence="13">
    <location>
        <begin position="90"/>
        <end position="92"/>
    </location>
    <ligand>
        <name>NADP(+)</name>
        <dbReference type="ChEBI" id="CHEBI:58349"/>
    </ligand>
</feature>
<keyword evidence="8 12" id="KW-0220">Diaminopimelate biosynthesis</keyword>
<comment type="function">
    <text evidence="12">Catalyzes the reversible NADPH-dependent reductive amination of L-2-amino-6-oxopimelate, the acyclic form of L-tetrahydrodipicolinate, to generate the meso compound, D,L-2,6-diaminopimelate.</text>
</comment>
<feature type="binding site" evidence="13">
    <location>
        <begin position="119"/>
        <end position="123"/>
    </location>
    <ligand>
        <name>NADP(+)</name>
        <dbReference type="ChEBI" id="CHEBI:58349"/>
    </ligand>
</feature>
<evidence type="ECO:0000259" key="14">
    <source>
        <dbReference type="Pfam" id="PF16654"/>
    </source>
</evidence>
<dbReference type="NCBIfam" id="TIGR01921">
    <property type="entry name" value="DAP-DH"/>
    <property type="match status" value="1"/>
</dbReference>
<evidence type="ECO:0000256" key="5">
    <source>
        <dbReference type="ARBA" id="ARBA00021654"/>
    </source>
</evidence>
<evidence type="ECO:0000256" key="2">
    <source>
        <dbReference type="ARBA" id="ARBA00007442"/>
    </source>
</evidence>
<dbReference type="GO" id="GO:0019877">
    <property type="term" value="P:diaminopimelate biosynthetic process"/>
    <property type="evidence" value="ECO:0007669"/>
    <property type="project" value="UniProtKB-UniRule"/>
</dbReference>
<feature type="binding site" evidence="13">
    <location>
        <position position="197"/>
    </location>
    <ligand>
        <name>substrate</name>
    </ligand>
</feature>
<dbReference type="InterPro" id="IPR036291">
    <property type="entry name" value="NAD(P)-bd_dom_sf"/>
</dbReference>
<comment type="caution">
    <text evidence="15">The sequence shown here is derived from an EMBL/GenBank/DDBJ whole genome shotgun (WGS) entry which is preliminary data.</text>
</comment>
<accession>A0AAJ1BCR7</accession>
<dbReference type="EC" id="1.4.1.16" evidence="4 12"/>
<comment type="pathway">
    <text evidence="1 12">Amino-acid biosynthesis; L-lysine biosynthesis via DAP pathway; DL-2,6-diaminopimelate from (S)-tetrahydrodipicolinate: step 1/1.</text>
</comment>
<evidence type="ECO:0000256" key="13">
    <source>
        <dbReference type="PIRSR" id="PIRSR025648-1"/>
    </source>
</evidence>
<feature type="binding site" evidence="13">
    <location>
        <position position="247"/>
    </location>
    <ligand>
        <name>substrate</name>
    </ligand>
</feature>
<evidence type="ECO:0000256" key="9">
    <source>
        <dbReference type="ARBA" id="ARBA00023002"/>
    </source>
</evidence>
<feature type="binding site" evidence="13">
    <location>
        <position position="146"/>
    </location>
    <ligand>
        <name>substrate</name>
    </ligand>
</feature>
<protein>
    <recommendedName>
        <fullName evidence="5 12">Meso-diaminopimelate D-dehydrogenase</fullName>
        <shortName evidence="12">DAPDH</shortName>
        <shortName evidence="12">Meso-DAP dehydrogenase</shortName>
        <ecNumber evidence="4 12">1.4.1.16</ecNumber>
    </recommendedName>
</protein>
<feature type="binding site" evidence="13">
    <location>
        <begin position="67"/>
        <end position="70"/>
    </location>
    <ligand>
        <name>NADP(+)</name>
        <dbReference type="ChEBI" id="CHEBI:58349"/>
    </ligand>
</feature>
<dbReference type="EMBL" id="JAKNHJ010000017">
    <property type="protein sequence ID" value="MCG4618499.1"/>
    <property type="molecule type" value="Genomic_DNA"/>
</dbReference>
<evidence type="ECO:0000256" key="11">
    <source>
        <dbReference type="ARBA" id="ARBA00052023"/>
    </source>
</evidence>
<feature type="binding site" evidence="13">
    <location>
        <position position="171"/>
    </location>
    <ligand>
        <name>substrate</name>
    </ligand>
</feature>
<dbReference type="CDD" id="cd02270">
    <property type="entry name" value="meso-DAPDH_N"/>
    <property type="match status" value="1"/>
</dbReference>
<keyword evidence="6 12" id="KW-0028">Amino-acid biosynthesis</keyword>
<feature type="binding site" evidence="13">
    <location>
        <position position="274"/>
    </location>
    <ligand>
        <name>substrate</name>
    </ligand>
</feature>
<dbReference type="Pfam" id="PF16654">
    <property type="entry name" value="DAPDH_C"/>
    <property type="match status" value="1"/>
</dbReference>
<evidence type="ECO:0000313" key="16">
    <source>
        <dbReference type="Proteomes" id="UP001200537"/>
    </source>
</evidence>
<comment type="catalytic activity">
    <reaction evidence="11 12">
        <text>meso-2,6-diaminopimelate + NADP(+) + H2O = (S)-2-amino-6-oxoheptanedioate + NH4(+) + NADPH + H(+)</text>
        <dbReference type="Rhea" id="RHEA:13561"/>
        <dbReference type="ChEBI" id="CHEBI:15377"/>
        <dbReference type="ChEBI" id="CHEBI:15378"/>
        <dbReference type="ChEBI" id="CHEBI:28938"/>
        <dbReference type="ChEBI" id="CHEBI:57783"/>
        <dbReference type="ChEBI" id="CHEBI:57791"/>
        <dbReference type="ChEBI" id="CHEBI:58349"/>
        <dbReference type="ChEBI" id="CHEBI:58556"/>
        <dbReference type="EC" id="1.4.1.16"/>
    </reaction>
</comment>
<organism evidence="15 16">
    <name type="scientific">Varibaculum cambriense</name>
    <dbReference type="NCBI Taxonomy" id="184870"/>
    <lineage>
        <taxon>Bacteria</taxon>
        <taxon>Bacillati</taxon>
        <taxon>Actinomycetota</taxon>
        <taxon>Actinomycetes</taxon>
        <taxon>Actinomycetales</taxon>
        <taxon>Actinomycetaceae</taxon>
        <taxon>Varibaculum</taxon>
    </lineage>
</organism>
<dbReference type="SUPFAM" id="SSF51735">
    <property type="entry name" value="NAD(P)-binding Rossmann-fold domains"/>
    <property type="match status" value="1"/>
</dbReference>
<dbReference type="RefSeq" id="WP_238128354.1">
    <property type="nucleotide sequence ID" value="NZ_JAGZVZ010000003.1"/>
</dbReference>
<name>A0AAJ1BCR7_9ACTO</name>
<feature type="binding site" evidence="13">
    <location>
        <begin position="34"/>
        <end position="36"/>
    </location>
    <ligand>
        <name>NADP(+)</name>
        <dbReference type="ChEBI" id="CHEBI:58349"/>
    </ligand>
</feature>
<dbReference type="Gene3D" id="3.30.360.10">
    <property type="entry name" value="Dihydrodipicolinate Reductase, domain 2"/>
    <property type="match status" value="1"/>
</dbReference>
<keyword evidence="7 12" id="KW-0521">NADP</keyword>
<dbReference type="InterPro" id="IPR010190">
    <property type="entry name" value="Diaminopimelate_DH_Ddh"/>
</dbReference>
<dbReference type="Gene3D" id="3.40.50.720">
    <property type="entry name" value="NAD(P)-binding Rossmann-like Domain"/>
    <property type="match status" value="1"/>
</dbReference>
<proteinExistence type="inferred from homology"/>
<evidence type="ECO:0000256" key="1">
    <source>
        <dbReference type="ARBA" id="ARBA00004896"/>
    </source>
</evidence>
<evidence type="ECO:0000256" key="7">
    <source>
        <dbReference type="ARBA" id="ARBA00022857"/>
    </source>
</evidence>
<dbReference type="AlphaFoldDB" id="A0AAJ1BCR7"/>
<evidence type="ECO:0000256" key="6">
    <source>
        <dbReference type="ARBA" id="ARBA00022605"/>
    </source>
</evidence>
<dbReference type="GO" id="GO:0009089">
    <property type="term" value="P:lysine biosynthetic process via diaminopimelate"/>
    <property type="evidence" value="ECO:0007669"/>
    <property type="project" value="UniProtKB-UniRule"/>
</dbReference>
<reference evidence="15" key="1">
    <citation type="submission" date="2022-01" db="EMBL/GenBank/DDBJ databases">
        <title>Collection of gut derived symbiotic bacterial strains cultured from healthy donors.</title>
        <authorList>
            <person name="Lin H."/>
            <person name="Kohout C."/>
            <person name="Waligurski E."/>
            <person name="Pamer E.G."/>
        </authorList>
    </citation>
    <scope>NUCLEOTIDE SEQUENCE</scope>
    <source>
        <strain evidence="15">DFI.7.46</strain>
    </source>
</reference>
<keyword evidence="9 12" id="KW-0560">Oxidoreductase</keyword>
<evidence type="ECO:0000256" key="10">
    <source>
        <dbReference type="ARBA" id="ARBA00023154"/>
    </source>
</evidence>
<evidence type="ECO:0000256" key="8">
    <source>
        <dbReference type="ARBA" id="ARBA00022915"/>
    </source>
</evidence>
<dbReference type="Proteomes" id="UP001200537">
    <property type="component" value="Unassembled WGS sequence"/>
</dbReference>
<dbReference type="GO" id="GO:0047850">
    <property type="term" value="F:diaminopimelate dehydrogenase activity"/>
    <property type="evidence" value="ECO:0007669"/>
    <property type="project" value="UniProtKB-UniRule"/>
</dbReference>
<comment type="similarity">
    <text evidence="2 12">Belongs to the diaminopimelate dehydrogenase family.</text>
</comment>
<evidence type="ECO:0000313" key="15">
    <source>
        <dbReference type="EMBL" id="MCG4618499.1"/>
    </source>
</evidence>
<dbReference type="InterPro" id="IPR032094">
    <property type="entry name" value="Meso-DAP_DH_C"/>
</dbReference>